<reference evidence="4" key="1">
    <citation type="submission" date="2016-06" db="UniProtKB">
        <authorList>
            <consortium name="WormBaseParasite"/>
        </authorList>
    </citation>
    <scope>IDENTIFICATION</scope>
</reference>
<evidence type="ECO:0000256" key="1">
    <source>
        <dbReference type="SAM" id="MobiDB-lite"/>
    </source>
</evidence>
<name>A0A183HLQ3_9BILA</name>
<feature type="region of interest" description="Disordered" evidence="1">
    <location>
        <begin position="37"/>
        <end position="60"/>
    </location>
</feature>
<organism evidence="4">
    <name type="scientific">Onchocerca flexuosa</name>
    <dbReference type="NCBI Taxonomy" id="387005"/>
    <lineage>
        <taxon>Eukaryota</taxon>
        <taxon>Metazoa</taxon>
        <taxon>Ecdysozoa</taxon>
        <taxon>Nematoda</taxon>
        <taxon>Chromadorea</taxon>
        <taxon>Rhabditida</taxon>
        <taxon>Spirurina</taxon>
        <taxon>Spiruromorpha</taxon>
        <taxon>Filarioidea</taxon>
        <taxon>Onchocercidae</taxon>
        <taxon>Onchocerca</taxon>
    </lineage>
</organism>
<dbReference type="WBParaSite" id="OFLC_0000841401-mRNA-1">
    <property type="protein sequence ID" value="OFLC_0000841401-mRNA-1"/>
    <property type="gene ID" value="OFLC_0000841401"/>
</dbReference>
<evidence type="ECO:0000313" key="2">
    <source>
        <dbReference type="EMBL" id="VDO55571.1"/>
    </source>
</evidence>
<keyword evidence="3" id="KW-1185">Reference proteome</keyword>
<reference evidence="2 3" key="2">
    <citation type="submission" date="2018-11" db="EMBL/GenBank/DDBJ databases">
        <authorList>
            <consortium name="Pathogen Informatics"/>
        </authorList>
    </citation>
    <scope>NUCLEOTIDE SEQUENCE [LARGE SCALE GENOMIC DNA]</scope>
</reference>
<dbReference type="EMBL" id="UZAJ01009498">
    <property type="protein sequence ID" value="VDO55571.1"/>
    <property type="molecule type" value="Genomic_DNA"/>
</dbReference>
<protein>
    <submittedName>
        <fullName evidence="2 4">Uncharacterized protein</fullName>
    </submittedName>
</protein>
<evidence type="ECO:0000313" key="3">
    <source>
        <dbReference type="Proteomes" id="UP000267606"/>
    </source>
</evidence>
<dbReference type="AlphaFoldDB" id="A0A183HLQ3"/>
<dbReference type="STRING" id="387005.A0A183HLQ3"/>
<dbReference type="Proteomes" id="UP000267606">
    <property type="component" value="Unassembled WGS sequence"/>
</dbReference>
<accession>A0A183HLQ3</accession>
<sequence length="87" mass="9578">MSEQSSLTASASKTARKFSSLFQNALIGHRQVPTVKIAQDSKTSSSDRIPDTSVNSSAVEQLQHDPAWNIRKNKSNLYRDSSIIKVS</sequence>
<proteinExistence type="predicted"/>
<gene>
    <name evidence="2" type="ORF">OFLC_LOCUS8415</name>
</gene>
<feature type="compositionally biased region" description="Polar residues" evidence="1">
    <location>
        <begin position="40"/>
        <end position="60"/>
    </location>
</feature>
<evidence type="ECO:0000313" key="4">
    <source>
        <dbReference type="WBParaSite" id="OFLC_0000841401-mRNA-1"/>
    </source>
</evidence>